<feature type="region of interest" description="Disordered" evidence="1">
    <location>
        <begin position="59"/>
        <end position="120"/>
    </location>
</feature>
<feature type="chain" id="PRO_5046435545" evidence="2">
    <location>
        <begin position="21"/>
        <end position="146"/>
    </location>
</feature>
<feature type="compositionally biased region" description="Low complexity" evidence="1">
    <location>
        <begin position="78"/>
        <end position="103"/>
    </location>
</feature>
<protein>
    <submittedName>
        <fullName evidence="3">Uncharacterized protein</fullName>
    </submittedName>
</protein>
<evidence type="ECO:0000313" key="3">
    <source>
        <dbReference type="EMBL" id="MEQ2256196.1"/>
    </source>
</evidence>
<comment type="caution">
    <text evidence="3">The sequence shown here is derived from an EMBL/GenBank/DDBJ whole genome shotgun (WGS) entry which is preliminary data.</text>
</comment>
<keyword evidence="2" id="KW-0732">Signal</keyword>
<feature type="signal peptide" evidence="2">
    <location>
        <begin position="1"/>
        <end position="20"/>
    </location>
</feature>
<evidence type="ECO:0000313" key="4">
    <source>
        <dbReference type="Proteomes" id="UP001482620"/>
    </source>
</evidence>
<dbReference type="Proteomes" id="UP001482620">
    <property type="component" value="Unassembled WGS sequence"/>
</dbReference>
<feature type="compositionally biased region" description="Polar residues" evidence="1">
    <location>
        <begin position="104"/>
        <end position="119"/>
    </location>
</feature>
<evidence type="ECO:0000256" key="2">
    <source>
        <dbReference type="SAM" id="SignalP"/>
    </source>
</evidence>
<dbReference type="EMBL" id="JAHRIQ010106641">
    <property type="protein sequence ID" value="MEQ2256196.1"/>
    <property type="molecule type" value="Genomic_DNA"/>
</dbReference>
<name>A0ABV0VG71_9TELE</name>
<accession>A0ABV0VG71</accession>
<gene>
    <name evidence="3" type="ORF">ILYODFUR_021876</name>
</gene>
<keyword evidence="4" id="KW-1185">Reference proteome</keyword>
<reference evidence="3 4" key="1">
    <citation type="submission" date="2021-06" db="EMBL/GenBank/DDBJ databases">
        <authorList>
            <person name="Palmer J.M."/>
        </authorList>
    </citation>
    <scope>NUCLEOTIDE SEQUENCE [LARGE SCALE GENOMIC DNA]</scope>
    <source>
        <strain evidence="4">if_2019</strain>
        <tissue evidence="3">Muscle</tissue>
    </source>
</reference>
<organism evidence="3 4">
    <name type="scientific">Ilyodon furcidens</name>
    <name type="common">goldbreast splitfin</name>
    <dbReference type="NCBI Taxonomy" id="33524"/>
    <lineage>
        <taxon>Eukaryota</taxon>
        <taxon>Metazoa</taxon>
        <taxon>Chordata</taxon>
        <taxon>Craniata</taxon>
        <taxon>Vertebrata</taxon>
        <taxon>Euteleostomi</taxon>
        <taxon>Actinopterygii</taxon>
        <taxon>Neopterygii</taxon>
        <taxon>Teleostei</taxon>
        <taxon>Neoteleostei</taxon>
        <taxon>Acanthomorphata</taxon>
        <taxon>Ovalentaria</taxon>
        <taxon>Atherinomorphae</taxon>
        <taxon>Cyprinodontiformes</taxon>
        <taxon>Goodeidae</taxon>
        <taxon>Ilyodon</taxon>
    </lineage>
</organism>
<evidence type="ECO:0000256" key="1">
    <source>
        <dbReference type="SAM" id="MobiDB-lite"/>
    </source>
</evidence>
<sequence length="146" mass="15232">MMRRSEMLVLFVMFLSCTQGENTTYPNQYSNVTRTNMTTSSIERHETSQLSTTISLESTDLSNSSVGSSVSPPPASSKPPSVTASSQTNVLSSAVTRTSAAATQKTSVSSAPSRTTTGGSVCVSASSNLILLLLSASCILVQCAHT</sequence>
<dbReference type="PROSITE" id="PS51257">
    <property type="entry name" value="PROKAR_LIPOPROTEIN"/>
    <property type="match status" value="1"/>
</dbReference>
<proteinExistence type="predicted"/>